<accession>A0A015LA68</accession>
<reference evidence="1 2" key="1">
    <citation type="submission" date="2014-02" db="EMBL/GenBank/DDBJ databases">
        <title>Single nucleus genome sequencing reveals high similarity among nuclei of an endomycorrhizal fungus.</title>
        <authorList>
            <person name="Lin K."/>
            <person name="Geurts R."/>
            <person name="Zhang Z."/>
            <person name="Limpens E."/>
            <person name="Saunders D.G."/>
            <person name="Mu D."/>
            <person name="Pang E."/>
            <person name="Cao H."/>
            <person name="Cha H."/>
            <person name="Lin T."/>
            <person name="Zhou Q."/>
            <person name="Shang Y."/>
            <person name="Li Y."/>
            <person name="Ivanov S."/>
            <person name="Sharma T."/>
            <person name="Velzen R.V."/>
            <person name="Ruijter N.D."/>
            <person name="Aanen D.K."/>
            <person name="Win J."/>
            <person name="Kamoun S."/>
            <person name="Bisseling T."/>
            <person name="Huang S."/>
        </authorList>
    </citation>
    <scope>NUCLEOTIDE SEQUENCE [LARGE SCALE GENOMIC DNA]</scope>
    <source>
        <strain evidence="2">DAOM197198w</strain>
    </source>
</reference>
<proteinExistence type="predicted"/>
<organism evidence="1 2">
    <name type="scientific">Rhizophagus irregularis (strain DAOM 197198w)</name>
    <name type="common">Glomus intraradices</name>
    <dbReference type="NCBI Taxonomy" id="1432141"/>
    <lineage>
        <taxon>Eukaryota</taxon>
        <taxon>Fungi</taxon>
        <taxon>Fungi incertae sedis</taxon>
        <taxon>Mucoromycota</taxon>
        <taxon>Glomeromycotina</taxon>
        <taxon>Glomeromycetes</taxon>
        <taxon>Glomerales</taxon>
        <taxon>Glomeraceae</taxon>
        <taxon>Rhizophagus</taxon>
    </lineage>
</organism>
<keyword evidence="2" id="KW-1185">Reference proteome</keyword>
<dbReference type="HOGENOM" id="CLU_2813781_0_0_1"/>
<sequence length="67" mass="8035">MKTDDAITLVSRLISPNDFSKNSNLFSNKTLKRDFRDHIKADDETRMDYEMQKYDQWGERIQHRGAR</sequence>
<gene>
    <name evidence="1" type="ORF">RirG_259650</name>
</gene>
<name>A0A015LA68_RHIIW</name>
<protein>
    <submittedName>
        <fullName evidence="1">Uncharacterized protein</fullName>
    </submittedName>
</protein>
<dbReference type="AlphaFoldDB" id="A0A015LA68"/>
<evidence type="ECO:0000313" key="1">
    <source>
        <dbReference type="EMBL" id="EXX51678.1"/>
    </source>
</evidence>
<evidence type="ECO:0000313" key="2">
    <source>
        <dbReference type="Proteomes" id="UP000022910"/>
    </source>
</evidence>
<comment type="caution">
    <text evidence="1">The sequence shown here is derived from an EMBL/GenBank/DDBJ whole genome shotgun (WGS) entry which is preliminary data.</text>
</comment>
<dbReference type="Proteomes" id="UP000022910">
    <property type="component" value="Unassembled WGS sequence"/>
</dbReference>
<dbReference type="EMBL" id="JEMT01029634">
    <property type="protein sequence ID" value="EXX51678.1"/>
    <property type="molecule type" value="Genomic_DNA"/>
</dbReference>